<protein>
    <recommendedName>
        <fullName evidence="3">SMODS and SLOG-associating 2TM effector domain-containing protein</fullName>
    </recommendedName>
</protein>
<evidence type="ECO:0000256" key="2">
    <source>
        <dbReference type="SAM" id="Phobius"/>
    </source>
</evidence>
<feature type="region of interest" description="Disordered" evidence="1">
    <location>
        <begin position="174"/>
        <end position="232"/>
    </location>
</feature>
<dbReference type="NCBIfam" id="NF033632">
    <property type="entry name" value="SLATT_4"/>
    <property type="match status" value="1"/>
</dbReference>
<proteinExistence type="predicted"/>
<feature type="compositionally biased region" description="Pro residues" evidence="1">
    <location>
        <begin position="184"/>
        <end position="202"/>
    </location>
</feature>
<dbReference type="EMBL" id="LT670818">
    <property type="protein sequence ID" value="SHG25629.1"/>
    <property type="molecule type" value="Genomic_DNA"/>
</dbReference>
<organism evidence="4 5">
    <name type="scientific">Bradyrhizobium erythrophlei</name>
    <dbReference type="NCBI Taxonomy" id="1437360"/>
    <lineage>
        <taxon>Bacteria</taxon>
        <taxon>Pseudomonadati</taxon>
        <taxon>Pseudomonadota</taxon>
        <taxon>Alphaproteobacteria</taxon>
        <taxon>Hyphomicrobiales</taxon>
        <taxon>Nitrobacteraceae</taxon>
        <taxon>Bradyrhizobium</taxon>
    </lineage>
</organism>
<accession>A0A1M5IC39</accession>
<keyword evidence="2" id="KW-1133">Transmembrane helix</keyword>
<dbReference type="OrthoDB" id="8897202at2"/>
<name>A0A1M5IC39_9BRAD</name>
<reference evidence="4 5" key="1">
    <citation type="submission" date="2016-11" db="EMBL/GenBank/DDBJ databases">
        <authorList>
            <person name="Jaros S."/>
            <person name="Januszkiewicz K."/>
            <person name="Wedrychowicz H."/>
        </authorList>
    </citation>
    <scope>NUCLEOTIDE SEQUENCE [LARGE SCALE GENOMIC DNA]</scope>
    <source>
        <strain evidence="4 5">GAS242</strain>
    </source>
</reference>
<feature type="domain" description="SMODS and SLOG-associating 2TM effector" evidence="3">
    <location>
        <begin position="28"/>
        <end position="181"/>
    </location>
</feature>
<feature type="transmembrane region" description="Helical" evidence="2">
    <location>
        <begin position="47"/>
        <end position="68"/>
    </location>
</feature>
<evidence type="ECO:0000313" key="4">
    <source>
        <dbReference type="EMBL" id="SHG25629.1"/>
    </source>
</evidence>
<keyword evidence="2" id="KW-0812">Transmembrane</keyword>
<feature type="transmembrane region" description="Helical" evidence="2">
    <location>
        <begin position="74"/>
        <end position="96"/>
    </location>
</feature>
<keyword evidence="2" id="KW-0472">Membrane</keyword>
<evidence type="ECO:0000259" key="3">
    <source>
        <dbReference type="Pfam" id="PF18186"/>
    </source>
</evidence>
<evidence type="ECO:0000256" key="1">
    <source>
        <dbReference type="SAM" id="MobiDB-lite"/>
    </source>
</evidence>
<gene>
    <name evidence="4" type="ORF">SAMN05444169_1451</name>
</gene>
<sequence>MVETTSERPATKAHSQIINEAKRLEESTLYSMKGHHCAAARWKKGNLWLGLPSVIISGLVGATAFTKAAQQEPWIGILAGALAIFVAILSGITTFLNPNDKEAGHLSAGHAYDKLNNDARFFHSIVCWQGETEEVLTAKLRNLIDEKDKLNANSPQIPDWAYNKAKKGIEAGEAQFAVDKEDTTPPPPPPPTPAPTLSPPPGGVLRQLPKPTTVAVRPWKQIVATKKPTKTD</sequence>
<dbReference type="AlphaFoldDB" id="A0A1M5IC39"/>
<dbReference type="Pfam" id="PF18186">
    <property type="entry name" value="SLATT_4"/>
    <property type="match status" value="1"/>
</dbReference>
<evidence type="ECO:0000313" key="5">
    <source>
        <dbReference type="Proteomes" id="UP000190675"/>
    </source>
</evidence>
<dbReference type="InterPro" id="IPR040811">
    <property type="entry name" value="SLATT_4"/>
</dbReference>
<dbReference type="RefSeq" id="WP_079565369.1">
    <property type="nucleotide sequence ID" value="NZ_LT670818.1"/>
</dbReference>
<dbReference type="Proteomes" id="UP000190675">
    <property type="component" value="Chromosome I"/>
</dbReference>